<geneLocation type="plasmid" evidence="1 2">
    <name>megaplasmid</name>
</geneLocation>
<evidence type="ECO:0000313" key="2">
    <source>
        <dbReference type="Proteomes" id="UP000002429"/>
    </source>
</evidence>
<dbReference type="Proteomes" id="UP000002429">
    <property type="component" value="Plasmid megaplasmid"/>
</dbReference>
<dbReference type="HOGENOM" id="CLU_2919464_0_0_4"/>
<evidence type="ECO:0000313" key="1">
    <source>
        <dbReference type="EMBL" id="ADC45216.1"/>
    </source>
</evidence>
<organism evidence="1 2">
    <name type="scientific">Cupriavidus metallidurans (strain ATCC 43123 / DSM 2839 / NBRC 102507 / CH34)</name>
    <name type="common">Ralstonia metallidurans</name>
    <dbReference type="NCBI Taxonomy" id="266264"/>
    <lineage>
        <taxon>Bacteria</taxon>
        <taxon>Pseudomonadati</taxon>
        <taxon>Pseudomonadota</taxon>
        <taxon>Betaproteobacteria</taxon>
        <taxon>Burkholderiales</taxon>
        <taxon>Burkholderiaceae</taxon>
        <taxon>Cupriavidus</taxon>
    </lineage>
</organism>
<sequence>MRTFRALERKSAPFLGISLGVVISACVRGYAEYSIQLVVKIEIHIRPHKGLHSRGASCIKP</sequence>
<gene>
    <name evidence="1" type="ordered locus">Rmet_6617</name>
</gene>
<dbReference type="PROSITE" id="PS51257">
    <property type="entry name" value="PROKAR_LIPOPROTEIN"/>
    <property type="match status" value="1"/>
</dbReference>
<dbReference type="EMBL" id="CP000353">
    <property type="protein sequence ID" value="ADC45216.1"/>
    <property type="molecule type" value="Genomic_DNA"/>
</dbReference>
<keyword evidence="2" id="KW-1185">Reference proteome</keyword>
<dbReference type="AlphaFoldDB" id="D3DY46"/>
<proteinExistence type="predicted"/>
<dbReference type="KEGG" id="rme:Rmet_6617"/>
<name>D3DY46_CUPMC</name>
<reference evidence="2" key="1">
    <citation type="journal article" date="2010" name="PLoS ONE">
        <title>The complete genome sequence of Cupriavidus metallidurans strain CH34, a master survivalist in harsh and anthropogenic environments.</title>
        <authorList>
            <person name="Janssen P.J."/>
            <person name="Van Houdt R."/>
            <person name="Moors H."/>
            <person name="Monsieurs P."/>
            <person name="Morin N."/>
            <person name="Michaux A."/>
            <person name="Benotmane M.A."/>
            <person name="Leys N."/>
            <person name="Vallaeys T."/>
            <person name="Lapidus A."/>
            <person name="Monchy S."/>
            <person name="Medigue C."/>
            <person name="Taghavi S."/>
            <person name="McCorkle S."/>
            <person name="Dunn J."/>
            <person name="van der Lelie D."/>
            <person name="Mergeay M."/>
        </authorList>
    </citation>
    <scope>NUCLEOTIDE SEQUENCE [LARGE SCALE GENOMIC DNA]</scope>
    <source>
        <strain evidence="2">ATCC 43123 / DSM 2839 / NBRC 102507 / CH34</strain>
    </source>
</reference>
<protein>
    <submittedName>
        <fullName evidence="1">Uncharacterized protein</fullName>
    </submittedName>
</protein>
<keyword evidence="1" id="KW-0614">Plasmid</keyword>
<accession>D3DY46</accession>